<reference evidence="5 6" key="1">
    <citation type="submission" date="2018-09" db="EMBL/GenBank/DDBJ databases">
        <title>Acidovorax cavernicola nov. sp. isolated from Gruta de las Maravillas (Aracena, Spain).</title>
        <authorList>
            <person name="Jurado V."/>
            <person name="Gutierrez-Patricio S."/>
            <person name="Gonzalez-Pimentel J.L."/>
            <person name="Miller A.Z."/>
            <person name="Laiz L."/>
            <person name="Saiz-Jimenez C."/>
        </authorList>
    </citation>
    <scope>NUCLEOTIDE SEQUENCE [LARGE SCALE GENOMIC DNA]</scope>
    <source>
        <strain evidence="5 6">1011MAR4D40.2</strain>
    </source>
</reference>
<dbReference type="RefSeq" id="WP_119553393.1">
    <property type="nucleotide sequence ID" value="NZ_QXMN01000009.1"/>
</dbReference>
<dbReference type="NCBIfam" id="NF005293">
    <property type="entry name" value="PRK06816.1"/>
    <property type="match status" value="1"/>
</dbReference>
<dbReference type="PANTHER" id="PTHR34069">
    <property type="entry name" value="3-OXOACYL-[ACYL-CARRIER-PROTEIN] SYNTHASE 3"/>
    <property type="match status" value="1"/>
</dbReference>
<dbReference type="EMBL" id="QXMN01000009">
    <property type="protein sequence ID" value="RIX81713.1"/>
    <property type="molecule type" value="Genomic_DNA"/>
</dbReference>
<dbReference type="InterPro" id="IPR013747">
    <property type="entry name" value="ACP_syn_III_C"/>
</dbReference>
<dbReference type="InterPro" id="IPR016039">
    <property type="entry name" value="Thiolase-like"/>
</dbReference>
<keyword evidence="2" id="KW-0012">Acyltransferase</keyword>
<dbReference type="Gene3D" id="3.40.47.10">
    <property type="match status" value="2"/>
</dbReference>
<dbReference type="Proteomes" id="UP000265619">
    <property type="component" value="Unassembled WGS sequence"/>
</dbReference>
<keyword evidence="1" id="KW-0808">Transferase</keyword>
<evidence type="ECO:0000256" key="1">
    <source>
        <dbReference type="ARBA" id="ARBA00022679"/>
    </source>
</evidence>
<dbReference type="OrthoDB" id="2514738at2"/>
<dbReference type="CDD" id="cd00827">
    <property type="entry name" value="init_cond_enzymes"/>
    <property type="match status" value="1"/>
</dbReference>
<comment type="caution">
    <text evidence="5">The sequence shown here is derived from an EMBL/GenBank/DDBJ whole genome shotgun (WGS) entry which is preliminary data.</text>
</comment>
<dbReference type="PANTHER" id="PTHR34069:SF2">
    <property type="entry name" value="BETA-KETOACYL-[ACYL-CARRIER-PROTEIN] SYNTHASE III"/>
    <property type="match status" value="1"/>
</dbReference>
<protein>
    <submittedName>
        <fullName evidence="5">StlD/DarB family beta-ketosynthase</fullName>
    </submittedName>
</protein>
<evidence type="ECO:0000313" key="6">
    <source>
        <dbReference type="Proteomes" id="UP000265619"/>
    </source>
</evidence>
<evidence type="ECO:0000313" key="5">
    <source>
        <dbReference type="EMBL" id="RIX81713.1"/>
    </source>
</evidence>
<dbReference type="Pfam" id="PF00109">
    <property type="entry name" value="ketoacyl-synt"/>
    <property type="match status" value="1"/>
</dbReference>
<evidence type="ECO:0000259" key="3">
    <source>
        <dbReference type="Pfam" id="PF00109"/>
    </source>
</evidence>
<gene>
    <name evidence="5" type="ORF">D3H34_10500</name>
</gene>
<dbReference type="GO" id="GO:0016746">
    <property type="term" value="F:acyltransferase activity"/>
    <property type="evidence" value="ECO:0007669"/>
    <property type="project" value="UniProtKB-KW"/>
</dbReference>
<feature type="domain" description="Beta-ketoacyl synthase-like N-terminal" evidence="3">
    <location>
        <begin position="119"/>
        <end position="202"/>
    </location>
</feature>
<dbReference type="GO" id="GO:0044550">
    <property type="term" value="P:secondary metabolite biosynthetic process"/>
    <property type="evidence" value="ECO:0007669"/>
    <property type="project" value="TreeGrafter"/>
</dbReference>
<sequence>MTTDVFLTRTAAFLPFSPVSNEDIEEVLGRIGGKVSRARRLILRSNGIQSRHYAIDRATGQLAMTNAQLTASAIRALGDDIGPVDCLATGTSLPDQLMPNHAVMVHGELGWPRLEVVACAGICLAGAAALKHAWLSVRSGDARRAVATGSELASAVMRGINFEAELEHKLEALEARPEIAFEKDFLRWMLSDGAGAVLLEREARGPLSLRVEWIELSSAAHELPVCMYAGADKNAEGGLDGWARTSPADWQRDSTFAVKQDVRLLNDNIVRATLTEPLAAIIERRGLKTDDIDWFLPHLSSHYFVEPVAASLASLGLPIPRERWFSNLASKGNTGSASPYIMLDELFRSGRIKPGQKLLMFVPESGRFSSGFIYLEAV</sequence>
<name>A0A9X8D6R1_9BURK</name>
<dbReference type="Pfam" id="PF08541">
    <property type="entry name" value="ACP_syn_III_C"/>
    <property type="match status" value="1"/>
</dbReference>
<dbReference type="AlphaFoldDB" id="A0A9X8D6R1"/>
<feature type="domain" description="Beta-ketoacyl-[acyl-carrier-protein] synthase III C-terminal" evidence="4">
    <location>
        <begin position="283"/>
        <end position="361"/>
    </location>
</feature>
<proteinExistence type="predicted"/>
<evidence type="ECO:0000256" key="2">
    <source>
        <dbReference type="ARBA" id="ARBA00023315"/>
    </source>
</evidence>
<dbReference type="SUPFAM" id="SSF53901">
    <property type="entry name" value="Thiolase-like"/>
    <property type="match status" value="1"/>
</dbReference>
<evidence type="ECO:0000259" key="4">
    <source>
        <dbReference type="Pfam" id="PF08541"/>
    </source>
</evidence>
<dbReference type="InterPro" id="IPR014030">
    <property type="entry name" value="Ketoacyl_synth_N"/>
</dbReference>
<accession>A0A9X8D6R1</accession>
<organism evidence="5 6">
    <name type="scientific">Acidovorax cavernicola</name>
    <dbReference type="NCBI Taxonomy" id="1675792"/>
    <lineage>
        <taxon>Bacteria</taxon>
        <taxon>Pseudomonadati</taxon>
        <taxon>Pseudomonadota</taxon>
        <taxon>Betaproteobacteria</taxon>
        <taxon>Burkholderiales</taxon>
        <taxon>Comamonadaceae</taxon>
        <taxon>Acidovorax</taxon>
    </lineage>
</organism>
<keyword evidence="6" id="KW-1185">Reference proteome</keyword>